<proteinExistence type="predicted"/>
<reference evidence="2" key="1">
    <citation type="submission" date="2014-03" db="EMBL/GenBank/DDBJ databases">
        <authorList>
            <person name="Aksoy S."/>
            <person name="Warren W."/>
            <person name="Wilson R.K."/>
        </authorList>
    </citation>
    <scope>NUCLEOTIDE SEQUENCE [LARGE SCALE GENOMIC DNA]</scope>
    <source>
        <strain evidence="2">IAEA</strain>
    </source>
</reference>
<accession>A0A1A9ZJ10</accession>
<dbReference type="EnsemblMetazoa" id="GPAI016231-RA">
    <property type="protein sequence ID" value="GPAI016231-PA"/>
    <property type="gene ID" value="GPAI016231"/>
</dbReference>
<sequence>MPSTSKSSFRSLWKHLPGISLPPQKQSGNRQTSLRHFAAVLSGVGMGLKAFFFCAINPKQCSRLSQYPSIAALRIFKKFAGCLKPIRELQTIEPNHMKCNSGAHDICTVTIENMDRLICQAKFVEI</sequence>
<dbReference type="VEuPathDB" id="VectorBase:GPAI016231"/>
<protein>
    <submittedName>
        <fullName evidence="1">Uncharacterized protein</fullName>
    </submittedName>
</protein>
<keyword evidence="2" id="KW-1185">Reference proteome</keyword>
<organism evidence="1 2">
    <name type="scientific">Glossina pallidipes</name>
    <name type="common">Tsetse fly</name>
    <dbReference type="NCBI Taxonomy" id="7398"/>
    <lineage>
        <taxon>Eukaryota</taxon>
        <taxon>Metazoa</taxon>
        <taxon>Ecdysozoa</taxon>
        <taxon>Arthropoda</taxon>
        <taxon>Hexapoda</taxon>
        <taxon>Insecta</taxon>
        <taxon>Pterygota</taxon>
        <taxon>Neoptera</taxon>
        <taxon>Endopterygota</taxon>
        <taxon>Diptera</taxon>
        <taxon>Brachycera</taxon>
        <taxon>Muscomorpha</taxon>
        <taxon>Hippoboscoidea</taxon>
        <taxon>Glossinidae</taxon>
        <taxon>Glossina</taxon>
    </lineage>
</organism>
<evidence type="ECO:0000313" key="1">
    <source>
        <dbReference type="EnsemblMetazoa" id="GPAI016231-PA"/>
    </source>
</evidence>
<dbReference type="Proteomes" id="UP000092445">
    <property type="component" value="Unassembled WGS sequence"/>
</dbReference>
<reference evidence="1" key="2">
    <citation type="submission" date="2020-05" db="UniProtKB">
        <authorList>
            <consortium name="EnsemblMetazoa"/>
        </authorList>
    </citation>
    <scope>IDENTIFICATION</scope>
    <source>
        <strain evidence="1">IAEA</strain>
    </source>
</reference>
<evidence type="ECO:0000313" key="2">
    <source>
        <dbReference type="Proteomes" id="UP000092445"/>
    </source>
</evidence>
<name>A0A1A9ZJ10_GLOPL</name>
<dbReference type="AlphaFoldDB" id="A0A1A9ZJ10"/>